<dbReference type="AlphaFoldDB" id="A0A915D4N3"/>
<evidence type="ECO:0000313" key="2">
    <source>
        <dbReference type="WBParaSite" id="jg15860"/>
    </source>
</evidence>
<protein>
    <submittedName>
        <fullName evidence="2">Uncharacterized protein</fullName>
    </submittedName>
</protein>
<dbReference type="Proteomes" id="UP000887574">
    <property type="component" value="Unplaced"/>
</dbReference>
<name>A0A915D4N3_9BILA</name>
<evidence type="ECO:0000313" key="1">
    <source>
        <dbReference type="Proteomes" id="UP000887574"/>
    </source>
</evidence>
<sequence>MLVLVFSVEDFQFVAENRKRPNTDYATPKSAKKGRNDDFEDRILKAIEQESAETSFGKMVGQSLASLSIRSRAIAKLKIKEVLTYAALESIDVLPPPPRPPSM</sequence>
<proteinExistence type="predicted"/>
<dbReference type="WBParaSite" id="jg15860">
    <property type="protein sequence ID" value="jg15860"/>
    <property type="gene ID" value="jg15860"/>
</dbReference>
<organism evidence="1 2">
    <name type="scientific">Ditylenchus dipsaci</name>
    <dbReference type="NCBI Taxonomy" id="166011"/>
    <lineage>
        <taxon>Eukaryota</taxon>
        <taxon>Metazoa</taxon>
        <taxon>Ecdysozoa</taxon>
        <taxon>Nematoda</taxon>
        <taxon>Chromadorea</taxon>
        <taxon>Rhabditida</taxon>
        <taxon>Tylenchina</taxon>
        <taxon>Tylenchomorpha</taxon>
        <taxon>Sphaerularioidea</taxon>
        <taxon>Anguinidae</taxon>
        <taxon>Anguininae</taxon>
        <taxon>Ditylenchus</taxon>
    </lineage>
</organism>
<reference evidence="2" key="1">
    <citation type="submission" date="2022-11" db="UniProtKB">
        <authorList>
            <consortium name="WormBaseParasite"/>
        </authorList>
    </citation>
    <scope>IDENTIFICATION</scope>
</reference>
<accession>A0A915D4N3</accession>
<keyword evidence="1" id="KW-1185">Reference proteome</keyword>